<dbReference type="InterPro" id="IPR014710">
    <property type="entry name" value="RmlC-like_jellyroll"/>
</dbReference>
<evidence type="ECO:0000313" key="2">
    <source>
        <dbReference type="EMBL" id="MBG0560135.1"/>
    </source>
</evidence>
<proteinExistence type="predicted"/>
<sequence length="124" mass="13087">MPIYRSADAVQHRMHGTVFHAYASPSTGSRELCTWRIEVAAGTTGMPHRVGRDEVLILFAGQLSITLDGVAGVVDPGDVLVIPAGAEFRVDNNGEVPAEAWVTTSAGFAATLPDGTTLTPPWTL</sequence>
<dbReference type="Proteomes" id="UP000598146">
    <property type="component" value="Unassembled WGS sequence"/>
</dbReference>
<feature type="domain" description="Cupin type-2" evidence="1">
    <location>
        <begin position="36"/>
        <end position="100"/>
    </location>
</feature>
<dbReference type="SUPFAM" id="SSF51182">
    <property type="entry name" value="RmlC-like cupins"/>
    <property type="match status" value="1"/>
</dbReference>
<reference evidence="2" key="1">
    <citation type="submission" date="2020-11" db="EMBL/GenBank/DDBJ databases">
        <title>Isolation and identification of active actinomycetes.</title>
        <authorList>
            <person name="Sun X."/>
        </authorList>
    </citation>
    <scope>NUCLEOTIDE SEQUENCE</scope>
    <source>
        <strain evidence="2">NEAU-A11</strain>
    </source>
</reference>
<dbReference type="InterPro" id="IPR013096">
    <property type="entry name" value="Cupin_2"/>
</dbReference>
<dbReference type="Pfam" id="PF07883">
    <property type="entry name" value="Cupin_2"/>
    <property type="match status" value="1"/>
</dbReference>
<accession>A0A931BYZ1</accession>
<evidence type="ECO:0000259" key="1">
    <source>
        <dbReference type="Pfam" id="PF07883"/>
    </source>
</evidence>
<gene>
    <name evidence="2" type="ORF">I4J89_01470</name>
</gene>
<protein>
    <submittedName>
        <fullName evidence="2">Cupin domain-containing protein</fullName>
    </submittedName>
</protein>
<dbReference type="EMBL" id="JADQTO010000001">
    <property type="protein sequence ID" value="MBG0560135.1"/>
    <property type="molecule type" value="Genomic_DNA"/>
</dbReference>
<organism evidence="2 3">
    <name type="scientific">Actinoplanes aureus</name>
    <dbReference type="NCBI Taxonomy" id="2792083"/>
    <lineage>
        <taxon>Bacteria</taxon>
        <taxon>Bacillati</taxon>
        <taxon>Actinomycetota</taxon>
        <taxon>Actinomycetes</taxon>
        <taxon>Micromonosporales</taxon>
        <taxon>Micromonosporaceae</taxon>
        <taxon>Actinoplanes</taxon>
    </lineage>
</organism>
<dbReference type="InterPro" id="IPR011051">
    <property type="entry name" value="RmlC_Cupin_sf"/>
</dbReference>
<name>A0A931BYZ1_9ACTN</name>
<evidence type="ECO:0000313" key="3">
    <source>
        <dbReference type="Proteomes" id="UP000598146"/>
    </source>
</evidence>
<comment type="caution">
    <text evidence="2">The sequence shown here is derived from an EMBL/GenBank/DDBJ whole genome shotgun (WGS) entry which is preliminary data.</text>
</comment>
<dbReference type="RefSeq" id="WP_196411944.1">
    <property type="nucleotide sequence ID" value="NZ_JADQTO010000001.1"/>
</dbReference>
<dbReference type="AlphaFoldDB" id="A0A931BYZ1"/>
<dbReference type="Gene3D" id="2.60.120.10">
    <property type="entry name" value="Jelly Rolls"/>
    <property type="match status" value="1"/>
</dbReference>
<keyword evidence="3" id="KW-1185">Reference proteome</keyword>